<dbReference type="SUPFAM" id="SSF103473">
    <property type="entry name" value="MFS general substrate transporter"/>
    <property type="match status" value="1"/>
</dbReference>
<dbReference type="InterPro" id="IPR036259">
    <property type="entry name" value="MFS_trans_sf"/>
</dbReference>
<accession>A0A561DXY8</accession>
<proteinExistence type="predicted"/>
<feature type="transmembrane region" description="Helical" evidence="2">
    <location>
        <begin position="43"/>
        <end position="66"/>
    </location>
</feature>
<gene>
    <name evidence="3" type="ORF">FB550_101221</name>
</gene>
<comment type="subcellular location">
    <subcellularLocation>
        <location evidence="1">Cell membrane</location>
        <topology evidence="1">Multi-pass membrane protein</topology>
    </subcellularLocation>
</comment>
<organism evidence="3 4">
    <name type="scientific">Neobacillus bataviensis</name>
    <dbReference type="NCBI Taxonomy" id="220685"/>
    <lineage>
        <taxon>Bacteria</taxon>
        <taxon>Bacillati</taxon>
        <taxon>Bacillota</taxon>
        <taxon>Bacilli</taxon>
        <taxon>Bacillales</taxon>
        <taxon>Bacillaceae</taxon>
        <taxon>Neobacillus</taxon>
    </lineage>
</organism>
<keyword evidence="2" id="KW-0812">Transmembrane</keyword>
<keyword evidence="2" id="KW-1133">Transmembrane helix</keyword>
<feature type="transmembrane region" description="Helical" evidence="2">
    <location>
        <begin position="78"/>
        <end position="99"/>
    </location>
</feature>
<dbReference type="Gene3D" id="1.20.1720.10">
    <property type="entry name" value="Multidrug resistance protein D"/>
    <property type="match status" value="1"/>
</dbReference>
<keyword evidence="2" id="KW-0472">Membrane</keyword>
<dbReference type="EMBL" id="VIVN01000001">
    <property type="protein sequence ID" value="TWE08206.1"/>
    <property type="molecule type" value="Genomic_DNA"/>
</dbReference>
<evidence type="ECO:0000313" key="3">
    <source>
        <dbReference type="EMBL" id="TWE08206.1"/>
    </source>
</evidence>
<feature type="transmembrane region" description="Helical" evidence="2">
    <location>
        <begin position="166"/>
        <end position="186"/>
    </location>
</feature>
<dbReference type="GO" id="GO:0022857">
    <property type="term" value="F:transmembrane transporter activity"/>
    <property type="evidence" value="ECO:0007669"/>
    <property type="project" value="InterPro"/>
</dbReference>
<dbReference type="Pfam" id="PF07690">
    <property type="entry name" value="MFS_1"/>
    <property type="match status" value="1"/>
</dbReference>
<keyword evidence="4" id="KW-1185">Reference proteome</keyword>
<dbReference type="InterPro" id="IPR011701">
    <property type="entry name" value="MFS"/>
</dbReference>
<feature type="transmembrane region" description="Helical" evidence="2">
    <location>
        <begin position="105"/>
        <end position="129"/>
    </location>
</feature>
<comment type="caution">
    <text evidence="3">The sequence shown here is derived from an EMBL/GenBank/DDBJ whole genome shotgun (WGS) entry which is preliminary data.</text>
</comment>
<protein>
    <recommendedName>
        <fullName evidence="5">MFS transporter</fullName>
    </recommendedName>
</protein>
<evidence type="ECO:0000256" key="1">
    <source>
        <dbReference type="ARBA" id="ARBA00004651"/>
    </source>
</evidence>
<dbReference type="Proteomes" id="UP000319671">
    <property type="component" value="Unassembled WGS sequence"/>
</dbReference>
<feature type="transmembrane region" description="Helical" evidence="2">
    <location>
        <begin position="12"/>
        <end position="31"/>
    </location>
</feature>
<dbReference type="AlphaFoldDB" id="A0A561DXY8"/>
<sequence length="202" mass="21231">MGSLCLCKDRSFIGYALIVGFVHGGSFAYVSGTPFVYQGIYDVSPQVFSILFGINGLAIITGSFLIGRFAGIIPERSLLRTAVITAVCATSVLLVMTIIEGPLATIVIPIFIYMTTMGMILTSSFTLAMEKQGHPAGSASAMLGMLPLVIGSIVSPLVGIHETTAVPMGAILFTTSTIGCIFFFTLSKKKSAPVRVGLHVEG</sequence>
<dbReference type="GO" id="GO:0005886">
    <property type="term" value="C:plasma membrane"/>
    <property type="evidence" value="ECO:0007669"/>
    <property type="project" value="UniProtKB-SubCell"/>
</dbReference>
<name>A0A561DXY8_9BACI</name>
<reference evidence="3 4" key="1">
    <citation type="submission" date="2019-06" db="EMBL/GenBank/DDBJ databases">
        <title>Sorghum-associated microbial communities from plants grown in Nebraska, USA.</title>
        <authorList>
            <person name="Schachtman D."/>
        </authorList>
    </citation>
    <scope>NUCLEOTIDE SEQUENCE [LARGE SCALE GENOMIC DNA]</scope>
    <source>
        <strain evidence="3 4">2482</strain>
    </source>
</reference>
<evidence type="ECO:0000313" key="4">
    <source>
        <dbReference type="Proteomes" id="UP000319671"/>
    </source>
</evidence>
<evidence type="ECO:0008006" key="5">
    <source>
        <dbReference type="Google" id="ProtNLM"/>
    </source>
</evidence>
<feature type="transmembrane region" description="Helical" evidence="2">
    <location>
        <begin position="141"/>
        <end position="160"/>
    </location>
</feature>
<evidence type="ECO:0000256" key="2">
    <source>
        <dbReference type="SAM" id="Phobius"/>
    </source>
</evidence>